<dbReference type="AlphaFoldDB" id="A0A1G4RM97"/>
<keyword evidence="1" id="KW-1133">Transmembrane helix</keyword>
<protein>
    <submittedName>
        <fullName evidence="2">Uncharacterized protein</fullName>
    </submittedName>
</protein>
<evidence type="ECO:0000256" key="1">
    <source>
        <dbReference type="SAM" id="Phobius"/>
    </source>
</evidence>
<proteinExistence type="predicted"/>
<sequence>MLFQVSSIVIIVITGSAIVAPFAFVATLLVVAIYTVPDVALANAVFAVGIDNPLAHAAAFG</sequence>
<keyword evidence="1" id="KW-0472">Membrane</keyword>
<reference evidence="2 3" key="1">
    <citation type="submission" date="2016-10" db="EMBL/GenBank/DDBJ databases">
        <authorList>
            <person name="de Groot N.N."/>
        </authorList>
    </citation>
    <scope>NUCLEOTIDE SEQUENCE [LARGE SCALE GENOMIC DNA]</scope>
    <source>
        <strain evidence="2 3">CGMCC 1.3401</strain>
    </source>
</reference>
<gene>
    <name evidence="2" type="ORF">SAMN02927900_02866</name>
</gene>
<feature type="transmembrane region" description="Helical" evidence="1">
    <location>
        <begin position="7"/>
        <end position="34"/>
    </location>
</feature>
<organism evidence="2 3">
    <name type="scientific">Rhizobium mongolense subsp. loessense</name>
    <dbReference type="NCBI Taxonomy" id="158890"/>
    <lineage>
        <taxon>Bacteria</taxon>
        <taxon>Pseudomonadati</taxon>
        <taxon>Pseudomonadota</taxon>
        <taxon>Alphaproteobacteria</taxon>
        <taxon>Hyphomicrobiales</taxon>
        <taxon>Rhizobiaceae</taxon>
        <taxon>Rhizobium/Agrobacterium group</taxon>
        <taxon>Rhizobium</taxon>
    </lineage>
</organism>
<dbReference type="Proteomes" id="UP000199542">
    <property type="component" value="Unassembled WGS sequence"/>
</dbReference>
<accession>A0A1G4RM97</accession>
<name>A0A1G4RM97_9HYPH</name>
<dbReference type="RefSeq" id="WP_167363889.1">
    <property type="nucleotide sequence ID" value="NZ_FMTM01000003.1"/>
</dbReference>
<dbReference type="EMBL" id="FMTM01000003">
    <property type="protein sequence ID" value="SCW57857.1"/>
    <property type="molecule type" value="Genomic_DNA"/>
</dbReference>
<evidence type="ECO:0000313" key="3">
    <source>
        <dbReference type="Proteomes" id="UP000199542"/>
    </source>
</evidence>
<keyword evidence="1" id="KW-0812">Transmembrane</keyword>
<evidence type="ECO:0000313" key="2">
    <source>
        <dbReference type="EMBL" id="SCW57857.1"/>
    </source>
</evidence>